<protein>
    <submittedName>
        <fullName evidence="1">Uncharacterized protein</fullName>
    </submittedName>
</protein>
<evidence type="ECO:0000313" key="1">
    <source>
        <dbReference type="EMBL" id="KOF71074.1"/>
    </source>
</evidence>
<organism evidence="1">
    <name type="scientific">Octopus bimaculoides</name>
    <name type="common">California two-spotted octopus</name>
    <dbReference type="NCBI Taxonomy" id="37653"/>
    <lineage>
        <taxon>Eukaryota</taxon>
        <taxon>Metazoa</taxon>
        <taxon>Spiralia</taxon>
        <taxon>Lophotrochozoa</taxon>
        <taxon>Mollusca</taxon>
        <taxon>Cephalopoda</taxon>
        <taxon>Coleoidea</taxon>
        <taxon>Octopodiformes</taxon>
        <taxon>Octopoda</taxon>
        <taxon>Incirrata</taxon>
        <taxon>Octopodidae</taxon>
        <taxon>Octopus</taxon>
    </lineage>
</organism>
<sequence>MSDWNLQCKFYCDLGSDDDDDDDDGRLKSSKHNLCQQSIFADPNLHPGTVLLSTNGVPYTYQNGMAIFHASESGYPIAQPQPAYSAAAVMVSQPPPPVYMAPTYPTYQPGTPPQWTTPTPSQWRWTAQNPGQSVAAATAATAATAPGYVFAAIPHSPDLMYAQPPPQPTFQHTDITEATTMLEAPPLEKCFKSSPGVNVIDLPPIPKKLLPKLEIGTRRPFEALSFSLCVHVCVCIVNMYVNLSHPLLCGTMAAVAKETLPCSSGGGGNIHHMYVTDLPSTSEQQPQRPLPTLPPVTATANPLYSVHTTSQLKTQLPPPPTIPLSIKATTYRKPLATAPPRRSYSSPTLLVKHGHKVQRLMAKTSTGPIRTILQKSDSDVTVEGALSHSHLTSSSPVMNKSKASQIVSAYEAF</sequence>
<gene>
    <name evidence="1" type="ORF">OCBIM_22001713mg</name>
</gene>
<name>A0A0L8G2I7_OCTBM</name>
<dbReference type="OrthoDB" id="762982at2759"/>
<dbReference type="EMBL" id="KQ424391">
    <property type="protein sequence ID" value="KOF71074.1"/>
    <property type="molecule type" value="Genomic_DNA"/>
</dbReference>
<proteinExistence type="predicted"/>
<reference evidence="1" key="1">
    <citation type="submission" date="2015-07" db="EMBL/GenBank/DDBJ databases">
        <title>MeaNS - Measles Nucleotide Surveillance Program.</title>
        <authorList>
            <person name="Tran T."/>
            <person name="Druce J."/>
        </authorList>
    </citation>
    <scope>NUCLEOTIDE SEQUENCE</scope>
    <source>
        <strain evidence="1">UCB-OBI-ISO-001</strain>
        <tissue evidence="1">Gonad</tissue>
    </source>
</reference>
<dbReference type="AlphaFoldDB" id="A0A0L8G2I7"/>
<accession>A0A0L8G2I7</accession>